<dbReference type="SUPFAM" id="SSF53448">
    <property type="entry name" value="Nucleotide-diphospho-sugar transferases"/>
    <property type="match status" value="1"/>
</dbReference>
<dbReference type="HAMAP" id="MF_00624">
    <property type="entry name" value="GlgC"/>
    <property type="match status" value="1"/>
</dbReference>
<keyword evidence="7 9" id="KW-0320">Glycogen biosynthesis</keyword>
<dbReference type="Gene3D" id="2.160.10.10">
    <property type="entry name" value="Hexapeptide repeat proteins"/>
    <property type="match status" value="1"/>
</dbReference>
<dbReference type="InterPro" id="IPR011831">
    <property type="entry name" value="ADP-Glc_PPase"/>
</dbReference>
<dbReference type="PANTHER" id="PTHR43523">
    <property type="entry name" value="GLUCOSE-1-PHOSPHATE ADENYLYLTRANSFERASE-RELATED"/>
    <property type="match status" value="1"/>
</dbReference>
<dbReference type="Gene3D" id="3.90.550.10">
    <property type="entry name" value="Spore Coat Polysaccharide Biosynthesis Protein SpsA, Chain A"/>
    <property type="match status" value="1"/>
</dbReference>
<dbReference type="EMBL" id="JAVDSB010000015">
    <property type="protein sequence ID" value="MDR6554303.1"/>
    <property type="molecule type" value="Genomic_DNA"/>
</dbReference>
<dbReference type="EC" id="2.7.7.27" evidence="9"/>
<evidence type="ECO:0000256" key="4">
    <source>
        <dbReference type="ARBA" id="ARBA00022695"/>
    </source>
</evidence>
<dbReference type="CDD" id="cd04651">
    <property type="entry name" value="LbH_G1P_AT_C"/>
    <property type="match status" value="1"/>
</dbReference>
<dbReference type="RefSeq" id="WP_310501737.1">
    <property type="nucleotide sequence ID" value="NZ_JAVDSB010000015.1"/>
</dbReference>
<keyword evidence="4 9" id="KW-0548">Nucleotidyltransferase</keyword>
<dbReference type="InterPro" id="IPR005836">
    <property type="entry name" value="ADP_Glu_pyroP_CS"/>
</dbReference>
<evidence type="ECO:0000256" key="5">
    <source>
        <dbReference type="ARBA" id="ARBA00022741"/>
    </source>
</evidence>
<dbReference type="SUPFAM" id="SSF51161">
    <property type="entry name" value="Trimeric LpxA-like enzymes"/>
    <property type="match status" value="1"/>
</dbReference>
<keyword evidence="2 9" id="KW-0321">Glycogen metabolism</keyword>
<protein>
    <recommendedName>
        <fullName evidence="9">Glucose-1-phosphate adenylyltransferase</fullName>
        <ecNumber evidence="9">2.7.7.27</ecNumber>
    </recommendedName>
    <alternativeName>
        <fullName evidence="9">ADP-glucose pyrophosphorylase</fullName>
        <shortName evidence="9">ADPGlc PPase</shortName>
    </alternativeName>
    <alternativeName>
        <fullName evidence="9">ADP-glucose synthase</fullName>
    </alternativeName>
</protein>
<feature type="domain" description="Nucleotidyl transferase" evidence="10">
    <location>
        <begin position="8"/>
        <end position="257"/>
    </location>
</feature>
<dbReference type="InterPro" id="IPR029044">
    <property type="entry name" value="Nucleotide-diphossugar_trans"/>
</dbReference>
<dbReference type="InterPro" id="IPR005835">
    <property type="entry name" value="NTP_transferase_dom"/>
</dbReference>
<keyword evidence="13" id="KW-1185">Reference proteome</keyword>
<evidence type="ECO:0000256" key="8">
    <source>
        <dbReference type="ARBA" id="ARBA00023277"/>
    </source>
</evidence>
<dbReference type="InterPro" id="IPR023049">
    <property type="entry name" value="GlgC_bac"/>
</dbReference>
<comment type="similarity">
    <text evidence="1 9">Belongs to the bacterial/plant glucose-1-phosphate adenylyltransferase family.</text>
</comment>
<dbReference type="GO" id="GO:0008878">
    <property type="term" value="F:glucose-1-phosphate adenylyltransferase activity"/>
    <property type="evidence" value="ECO:0007669"/>
    <property type="project" value="UniProtKB-EC"/>
</dbReference>
<evidence type="ECO:0000256" key="7">
    <source>
        <dbReference type="ARBA" id="ARBA00023056"/>
    </source>
</evidence>
<dbReference type="InterPro" id="IPR011004">
    <property type="entry name" value="Trimer_LpxA-like_sf"/>
</dbReference>
<feature type="domain" description="Glucose-1-phosphate adenylyltransferase/Bifunctional protein GlmU-like C-terminal hexapeptide" evidence="11">
    <location>
        <begin position="289"/>
        <end position="359"/>
    </location>
</feature>
<comment type="pathway">
    <text evidence="9">Glycan biosynthesis; glycogen biosynthesis.</text>
</comment>
<keyword evidence="3 9" id="KW-0808">Transferase</keyword>
<dbReference type="InterPro" id="IPR056818">
    <property type="entry name" value="GlmU/GlgC-like_hexapep"/>
</dbReference>
<feature type="site" description="Could play a key role in the communication between the regulatory and the substrate sites" evidence="9">
    <location>
        <position position="60"/>
    </location>
</feature>
<comment type="caution">
    <text evidence="12">The sequence shown here is derived from an EMBL/GenBank/DDBJ whole genome shotgun (WGS) entry which is preliminary data.</text>
</comment>
<evidence type="ECO:0000256" key="2">
    <source>
        <dbReference type="ARBA" id="ARBA00022600"/>
    </source>
</evidence>
<evidence type="ECO:0000313" key="12">
    <source>
        <dbReference type="EMBL" id="MDR6554303.1"/>
    </source>
</evidence>
<dbReference type="Pfam" id="PF00483">
    <property type="entry name" value="NTP_transferase"/>
    <property type="match status" value="1"/>
</dbReference>
<feature type="binding site" evidence="9">
    <location>
        <position position="189"/>
    </location>
    <ligand>
        <name>alpha-D-glucose 1-phosphate</name>
        <dbReference type="ChEBI" id="CHEBI:58601"/>
    </ligand>
</feature>
<evidence type="ECO:0000256" key="6">
    <source>
        <dbReference type="ARBA" id="ARBA00022840"/>
    </source>
</evidence>
<gene>
    <name evidence="9" type="primary">glgC</name>
    <name evidence="12" type="ORF">J2736_005532</name>
</gene>
<proteinExistence type="inferred from homology"/>
<comment type="function">
    <text evidence="9">Involved in the biosynthesis of ADP-glucose, a building block required for the elongation reactions to produce glycogen. Catalyzes the reaction between ATP and alpha-D-glucose 1-phosphate (G1P) to produce pyrophosphate and ADP-Glc.</text>
</comment>
<name>A0ABU1P3L3_9BACL</name>
<evidence type="ECO:0000256" key="1">
    <source>
        <dbReference type="ARBA" id="ARBA00010443"/>
    </source>
</evidence>
<organism evidence="12 13">
    <name type="scientific">Paenibacillus qinlingensis</name>
    <dbReference type="NCBI Taxonomy" id="1837343"/>
    <lineage>
        <taxon>Bacteria</taxon>
        <taxon>Bacillati</taxon>
        <taxon>Bacillota</taxon>
        <taxon>Bacilli</taxon>
        <taxon>Bacillales</taxon>
        <taxon>Paenibacillaceae</taxon>
        <taxon>Paenibacillus</taxon>
    </lineage>
</organism>
<dbReference type="CDD" id="cd02508">
    <property type="entry name" value="ADP_Glucose_PP"/>
    <property type="match status" value="1"/>
</dbReference>
<reference evidence="12 13" key="1">
    <citation type="submission" date="2023-07" db="EMBL/GenBank/DDBJ databases">
        <title>Sorghum-associated microbial communities from plants grown in Nebraska, USA.</title>
        <authorList>
            <person name="Schachtman D."/>
        </authorList>
    </citation>
    <scope>NUCLEOTIDE SEQUENCE [LARGE SCALE GENOMIC DNA]</scope>
    <source>
        <strain evidence="12 13">CC258</strain>
    </source>
</reference>
<feature type="binding site" evidence="9">
    <location>
        <position position="98"/>
    </location>
    <ligand>
        <name>alpha-D-glucose 1-phosphate</name>
        <dbReference type="ChEBI" id="CHEBI:58601"/>
    </ligand>
</feature>
<keyword evidence="8 9" id="KW-0119">Carbohydrate metabolism</keyword>
<keyword evidence="5 9" id="KW-0547">Nucleotide-binding</keyword>
<sequence>MMKQECVAMLLAGGEGTRLGPLTKNNAKPAVHFGGKYRIIDFTLSNCRHSGINTIGVLTQYKPAVLNAHISNGEAWGMTSERTGISLLERQIGAPNAYSGTADAIHQNASFLRAYAPEYVLIISGDHIYNMDYRELLAHHKKSGAVATIAVTPVKMEEASRFGIMSTDEEDRITGFSEKPRNPISNLASMGVYLFNWDVLQTCLEEDANDETSNHDFGQNIIPGLLQAGAHLSAFPYEGYWKDVGTIESLWESHMDLLGYNPHLQINSEQWPLLTPKREYTKGYVALTARVNNAMIGDSCQIEGSVSHSVISEGVRVGEGSRVMNSIIMPGVSIGKNVLILNAIVGEGAVIKDGAIVGKPGSDSISVIAEKTVVGRHYPATIPVKLTNTRVNFG</sequence>
<dbReference type="NCBIfam" id="NF003670">
    <property type="entry name" value="PRK05293.1"/>
    <property type="match status" value="1"/>
</dbReference>
<evidence type="ECO:0000256" key="3">
    <source>
        <dbReference type="ARBA" id="ARBA00022679"/>
    </source>
</evidence>
<dbReference type="Pfam" id="PF24894">
    <property type="entry name" value="Hexapep_GlmU"/>
    <property type="match status" value="1"/>
</dbReference>
<evidence type="ECO:0000256" key="9">
    <source>
        <dbReference type="HAMAP-Rule" id="MF_00624"/>
    </source>
</evidence>
<comment type="subunit">
    <text evidence="9">Homotetramer.</text>
</comment>
<dbReference type="PROSITE" id="PS00808">
    <property type="entry name" value="ADP_GLC_PYROPHOSPH_1"/>
    <property type="match status" value="1"/>
</dbReference>
<evidence type="ECO:0000259" key="10">
    <source>
        <dbReference type="Pfam" id="PF00483"/>
    </source>
</evidence>
<evidence type="ECO:0000313" key="13">
    <source>
        <dbReference type="Proteomes" id="UP001267290"/>
    </source>
</evidence>
<feature type="binding site" evidence="9">
    <location>
        <begin position="178"/>
        <end position="179"/>
    </location>
    <ligand>
        <name>alpha-D-glucose 1-phosphate</name>
        <dbReference type="ChEBI" id="CHEBI:58601"/>
    </ligand>
</feature>
<evidence type="ECO:0000259" key="11">
    <source>
        <dbReference type="Pfam" id="PF24894"/>
    </source>
</evidence>
<comment type="caution">
    <text evidence="9">Lacks conserved residue(s) required for the propagation of feature annotation.</text>
</comment>
<dbReference type="PANTHER" id="PTHR43523:SF2">
    <property type="entry name" value="GLUCOSE-1-PHOSPHATE ADENYLYLTRANSFERASE"/>
    <property type="match status" value="1"/>
</dbReference>
<comment type="catalytic activity">
    <reaction evidence="9">
        <text>alpha-D-glucose 1-phosphate + ATP + H(+) = ADP-alpha-D-glucose + diphosphate</text>
        <dbReference type="Rhea" id="RHEA:12120"/>
        <dbReference type="ChEBI" id="CHEBI:15378"/>
        <dbReference type="ChEBI" id="CHEBI:30616"/>
        <dbReference type="ChEBI" id="CHEBI:33019"/>
        <dbReference type="ChEBI" id="CHEBI:57498"/>
        <dbReference type="ChEBI" id="CHEBI:58601"/>
        <dbReference type="EC" id="2.7.7.27"/>
    </reaction>
</comment>
<dbReference type="Proteomes" id="UP001267290">
    <property type="component" value="Unassembled WGS sequence"/>
</dbReference>
<feature type="binding site" evidence="9">
    <location>
        <position position="163"/>
    </location>
    <ligand>
        <name>alpha-D-glucose 1-phosphate</name>
        <dbReference type="ChEBI" id="CHEBI:58601"/>
    </ligand>
</feature>
<keyword evidence="6 9" id="KW-0067">ATP-binding</keyword>
<accession>A0ABU1P3L3</accession>